<accession>A0AAW2KA51</accession>
<reference evidence="1" key="2">
    <citation type="journal article" date="2024" name="Plant">
        <title>Genomic evolution and insights into agronomic trait innovations of Sesamum species.</title>
        <authorList>
            <person name="Miao H."/>
            <person name="Wang L."/>
            <person name="Qu L."/>
            <person name="Liu H."/>
            <person name="Sun Y."/>
            <person name="Le M."/>
            <person name="Wang Q."/>
            <person name="Wei S."/>
            <person name="Zheng Y."/>
            <person name="Lin W."/>
            <person name="Duan Y."/>
            <person name="Cao H."/>
            <person name="Xiong S."/>
            <person name="Wang X."/>
            <person name="Wei L."/>
            <person name="Li C."/>
            <person name="Ma Q."/>
            <person name="Ju M."/>
            <person name="Zhao R."/>
            <person name="Li G."/>
            <person name="Mu C."/>
            <person name="Tian Q."/>
            <person name="Mei H."/>
            <person name="Zhang T."/>
            <person name="Gao T."/>
            <person name="Zhang H."/>
        </authorList>
    </citation>
    <scope>NUCLEOTIDE SEQUENCE</scope>
    <source>
        <strain evidence="1">G01</strain>
    </source>
</reference>
<sequence>LDVLFLRMAITQNTKGTLISQKKYATEILKKFSIEKCKVVSIPEVQRQKLQKNDGTMSVDPSIFRSMIGSLLYLSVMRPDIMYPTSVLSKFMNMPIGSHLKAAKRIL</sequence>
<dbReference type="EMBL" id="JACGWK010000223">
    <property type="protein sequence ID" value="KAL0302723.1"/>
    <property type="molecule type" value="Genomic_DNA"/>
</dbReference>
<reference evidence="1" key="1">
    <citation type="submission" date="2020-06" db="EMBL/GenBank/DDBJ databases">
        <authorList>
            <person name="Li T."/>
            <person name="Hu X."/>
            <person name="Zhang T."/>
            <person name="Song X."/>
            <person name="Zhang H."/>
            <person name="Dai N."/>
            <person name="Sheng W."/>
            <person name="Hou X."/>
            <person name="Wei L."/>
        </authorList>
    </citation>
    <scope>NUCLEOTIDE SEQUENCE</scope>
    <source>
        <strain evidence="1">G01</strain>
        <tissue evidence="1">Leaf</tissue>
    </source>
</reference>
<gene>
    <name evidence="1" type="ORF">Sangu_3082500</name>
</gene>
<comment type="caution">
    <text evidence="1">The sequence shown here is derived from an EMBL/GenBank/DDBJ whole genome shotgun (WGS) entry which is preliminary data.</text>
</comment>
<evidence type="ECO:0000313" key="1">
    <source>
        <dbReference type="EMBL" id="KAL0302723.1"/>
    </source>
</evidence>
<organism evidence="1">
    <name type="scientific">Sesamum angustifolium</name>
    <dbReference type="NCBI Taxonomy" id="2727405"/>
    <lineage>
        <taxon>Eukaryota</taxon>
        <taxon>Viridiplantae</taxon>
        <taxon>Streptophyta</taxon>
        <taxon>Embryophyta</taxon>
        <taxon>Tracheophyta</taxon>
        <taxon>Spermatophyta</taxon>
        <taxon>Magnoliopsida</taxon>
        <taxon>eudicotyledons</taxon>
        <taxon>Gunneridae</taxon>
        <taxon>Pentapetalae</taxon>
        <taxon>asterids</taxon>
        <taxon>lamiids</taxon>
        <taxon>Lamiales</taxon>
        <taxon>Pedaliaceae</taxon>
        <taxon>Sesamum</taxon>
    </lineage>
</organism>
<dbReference type="AlphaFoldDB" id="A0AAW2KA51"/>
<proteinExistence type="predicted"/>
<feature type="non-terminal residue" evidence="1">
    <location>
        <position position="1"/>
    </location>
</feature>
<protein>
    <recommendedName>
        <fullName evidence="2">Reverse transcriptase</fullName>
    </recommendedName>
</protein>
<dbReference type="PANTHER" id="PTHR11439">
    <property type="entry name" value="GAG-POL-RELATED RETROTRANSPOSON"/>
    <property type="match status" value="1"/>
</dbReference>
<name>A0AAW2KA51_9LAMI</name>
<dbReference type="PANTHER" id="PTHR11439:SF483">
    <property type="entry name" value="PEPTIDE SYNTHASE GLIP-LIKE, PUTATIVE (AFU_ORTHOLOGUE AFUA_3G12920)-RELATED"/>
    <property type="match status" value="1"/>
</dbReference>
<evidence type="ECO:0008006" key="2">
    <source>
        <dbReference type="Google" id="ProtNLM"/>
    </source>
</evidence>
<feature type="non-terminal residue" evidence="1">
    <location>
        <position position="107"/>
    </location>
</feature>